<dbReference type="SUPFAM" id="SSF52540">
    <property type="entry name" value="P-loop containing nucleoside triphosphate hydrolases"/>
    <property type="match status" value="1"/>
</dbReference>
<accession>A0A486XSQ0</accession>
<organism evidence="1">
    <name type="scientific">Rheinheimera sp. BAL341</name>
    <dbReference type="NCBI Taxonomy" id="1708203"/>
    <lineage>
        <taxon>Bacteria</taxon>
        <taxon>Pseudomonadati</taxon>
        <taxon>Pseudomonadota</taxon>
        <taxon>Gammaproteobacteria</taxon>
        <taxon>Chromatiales</taxon>
        <taxon>Chromatiaceae</taxon>
        <taxon>Rheinheimera</taxon>
    </lineage>
</organism>
<dbReference type="InterPro" id="IPR027417">
    <property type="entry name" value="P-loop_NTPase"/>
</dbReference>
<dbReference type="CDD" id="cd00882">
    <property type="entry name" value="Ras_like_GTPase"/>
    <property type="match status" value="1"/>
</dbReference>
<dbReference type="InterPro" id="IPR008868">
    <property type="entry name" value="TniB"/>
</dbReference>
<dbReference type="EMBL" id="CAAJGR010000115">
    <property type="protein sequence ID" value="VHO04816.1"/>
    <property type="molecule type" value="Genomic_DNA"/>
</dbReference>
<dbReference type="Pfam" id="PF05621">
    <property type="entry name" value="TniB"/>
    <property type="match status" value="1"/>
</dbReference>
<reference evidence="1" key="1">
    <citation type="submission" date="2019-04" db="EMBL/GenBank/DDBJ databases">
        <authorList>
            <person name="Brambilla D."/>
        </authorList>
    </citation>
    <scope>NUCLEOTIDE SEQUENCE</scope>
    <source>
        <strain evidence="1">BAL1</strain>
    </source>
</reference>
<sequence>MLITGDTGVGKSHLINEYKKRTLASQHYGRTTMPILISRISSGKGFDATLHQMLVDLDHFGGYQFNKRGYRTDLRKKLVDNLIKAQVELLIINEFQELIEFKTDIERQHIANGLKYISEEAKIPIVLVGMPWAEQIAEEPQWSSRLVRRRKLEYFSLVKDSKRFRRYLEHLSQNMPFEHPPKLEELHFSIPLFAACKGENRALKHLLIESLKIAMSKNDPTLEIQHISAAYDSTFLNNNANPEKNNNPFKLPLEKVMISEIVMPSSYNPNALNPQDRIIARQFSEPKSFTLKLK</sequence>
<protein>
    <submittedName>
        <fullName evidence="1">Putative transposition protein</fullName>
    </submittedName>
</protein>
<evidence type="ECO:0000313" key="1">
    <source>
        <dbReference type="EMBL" id="VHO04816.1"/>
    </source>
</evidence>
<proteinExistence type="predicted"/>
<dbReference type="AlphaFoldDB" id="A0A486XSQ0"/>
<dbReference type="Gene3D" id="3.40.50.300">
    <property type="entry name" value="P-loop containing nucleotide triphosphate hydrolases"/>
    <property type="match status" value="1"/>
</dbReference>
<gene>
    <name evidence="1" type="ORF">BAL341_2084</name>
</gene>
<name>A0A486XSQ0_9GAMM</name>